<evidence type="ECO:0000313" key="3">
    <source>
        <dbReference type="Proteomes" id="UP000244248"/>
    </source>
</evidence>
<protein>
    <recommendedName>
        <fullName evidence="1">DUF11 domain-containing protein</fullName>
    </recommendedName>
</protein>
<dbReference type="AlphaFoldDB" id="A0A2T5MB55"/>
<dbReference type="Gene3D" id="2.60.40.740">
    <property type="match status" value="1"/>
</dbReference>
<dbReference type="Proteomes" id="UP000244248">
    <property type="component" value="Unassembled WGS sequence"/>
</dbReference>
<reference evidence="2 3" key="1">
    <citation type="submission" date="2018-04" db="EMBL/GenBank/DDBJ databases">
        <title>Novel species isolated from glacier.</title>
        <authorList>
            <person name="Liu Q."/>
            <person name="Xin Y.-H."/>
        </authorList>
    </citation>
    <scope>NUCLEOTIDE SEQUENCE [LARGE SCALE GENOMIC DNA]</scope>
    <source>
        <strain evidence="2 3">GT1R17</strain>
    </source>
</reference>
<dbReference type="InterPro" id="IPR001434">
    <property type="entry name" value="OmcB-like_DUF11"/>
</dbReference>
<evidence type="ECO:0000259" key="1">
    <source>
        <dbReference type="Pfam" id="PF01345"/>
    </source>
</evidence>
<proteinExistence type="predicted"/>
<name>A0A2T5MB55_9GAMM</name>
<gene>
    <name evidence="2" type="ORF">CJD38_17580</name>
</gene>
<dbReference type="NCBIfam" id="TIGR01451">
    <property type="entry name" value="B_ant_repeat"/>
    <property type="match status" value="1"/>
</dbReference>
<organism evidence="2 3">
    <name type="scientific">Stenotrophobium rhamnosiphilum</name>
    <dbReference type="NCBI Taxonomy" id="2029166"/>
    <lineage>
        <taxon>Bacteria</taxon>
        <taxon>Pseudomonadati</taxon>
        <taxon>Pseudomonadota</taxon>
        <taxon>Gammaproteobacteria</taxon>
        <taxon>Nevskiales</taxon>
        <taxon>Nevskiaceae</taxon>
        <taxon>Stenotrophobium</taxon>
    </lineage>
</organism>
<feature type="domain" description="DUF11" evidence="1">
    <location>
        <begin position="47"/>
        <end position="106"/>
    </location>
</feature>
<dbReference type="Pfam" id="PF01345">
    <property type="entry name" value="DUF11"/>
    <property type="match status" value="1"/>
</dbReference>
<comment type="caution">
    <text evidence="2">The sequence shown here is derived from an EMBL/GenBank/DDBJ whole genome shotgun (WGS) entry which is preliminary data.</text>
</comment>
<dbReference type="InterPro" id="IPR047589">
    <property type="entry name" value="DUF11_rpt"/>
</dbReference>
<dbReference type="EMBL" id="QANS01000009">
    <property type="protein sequence ID" value="PTU28245.1"/>
    <property type="molecule type" value="Genomic_DNA"/>
</dbReference>
<keyword evidence="3" id="KW-1185">Reference proteome</keyword>
<accession>A0A2T5MB55</accession>
<evidence type="ECO:0000313" key="2">
    <source>
        <dbReference type="EMBL" id="PTU28245.1"/>
    </source>
</evidence>
<sequence>MWLGDVYKSRGSPTITATFTYTGTTGPVLTNVQKRTDTTVIGENTSLKLVKSVDTASAMPGAILTYTVTYTNQSSEPLNSLVINDTTPAFTTFVSASAGAFPNNLTACMKTTPAGGPVPCAAVQPAGGIGALKWIFTGVLQPGASGAVTFQAKIDP</sequence>